<feature type="transmembrane region" description="Helical" evidence="1">
    <location>
        <begin position="185"/>
        <end position="206"/>
    </location>
</feature>
<keyword evidence="1" id="KW-0812">Transmembrane</keyword>
<organism evidence="3 4">
    <name type="scientific">Paracholeplasma manati</name>
    <dbReference type="NCBI Taxonomy" id="591373"/>
    <lineage>
        <taxon>Bacteria</taxon>
        <taxon>Bacillati</taxon>
        <taxon>Mycoplasmatota</taxon>
        <taxon>Mollicutes</taxon>
        <taxon>Acholeplasmatales</taxon>
        <taxon>Acholeplasmataceae</taxon>
        <taxon>Paracholeplasma</taxon>
    </lineage>
</organism>
<keyword evidence="4" id="KW-1185">Reference proteome</keyword>
<evidence type="ECO:0000256" key="2">
    <source>
        <dbReference type="SAM" id="SignalP"/>
    </source>
</evidence>
<evidence type="ECO:0000313" key="3">
    <source>
        <dbReference type="EMBL" id="MCV2232648.1"/>
    </source>
</evidence>
<feature type="signal peptide" evidence="2">
    <location>
        <begin position="1"/>
        <end position="19"/>
    </location>
</feature>
<comment type="caution">
    <text evidence="3">The sequence shown here is derived from an EMBL/GenBank/DDBJ whole genome shotgun (WGS) entry which is preliminary data.</text>
</comment>
<evidence type="ECO:0000256" key="1">
    <source>
        <dbReference type="SAM" id="Phobius"/>
    </source>
</evidence>
<dbReference type="Proteomes" id="UP001177160">
    <property type="component" value="Unassembled WGS sequence"/>
</dbReference>
<dbReference type="EMBL" id="JAOVQM010000007">
    <property type="protein sequence ID" value="MCV2232648.1"/>
    <property type="molecule type" value="Genomic_DNA"/>
</dbReference>
<name>A0ABT2Y830_9MOLU</name>
<feature type="transmembrane region" description="Helical" evidence="1">
    <location>
        <begin position="128"/>
        <end position="159"/>
    </location>
</feature>
<evidence type="ECO:0008006" key="5">
    <source>
        <dbReference type="Google" id="ProtNLM"/>
    </source>
</evidence>
<accession>A0ABT2Y830</accession>
<evidence type="ECO:0000313" key="4">
    <source>
        <dbReference type="Proteomes" id="UP001177160"/>
    </source>
</evidence>
<protein>
    <recommendedName>
        <fullName evidence="5">Lipoprotein</fullName>
    </recommendedName>
</protein>
<sequence>MKKLLMAVFVLLFLTACQSKTEPSYRLLDNHQYIQVEDNRFEFEDQWMVTSDIDGGYQITYSVSDVVVEVKDTVVTVVGDTCTFTRQPSGLFQTDCDDTNKTALIKYLDSVTLVEGETIQTSLFGNGIIGYIAALIILLALIIFTGFIGFNPAALDAYFEFKAMFKLRYKDRPEYADWYKKQQMLMYRAFFVITIILFVLVLIFMFNR</sequence>
<reference evidence="3" key="1">
    <citation type="submission" date="2022-09" db="EMBL/GenBank/DDBJ databases">
        <title>Novel Mycoplasma species identified in domestic and wild animals.</title>
        <authorList>
            <person name="Volokhov D.V."/>
            <person name="Furtak V.A."/>
            <person name="Zagorodnyaya T.A."/>
        </authorList>
    </citation>
    <scope>NUCLEOTIDE SEQUENCE</scope>
    <source>
        <strain evidence="3">Oakley</strain>
    </source>
</reference>
<keyword evidence="1" id="KW-0472">Membrane</keyword>
<dbReference type="RefSeq" id="WP_263608835.1">
    <property type="nucleotide sequence ID" value="NZ_JAOVQM010000007.1"/>
</dbReference>
<gene>
    <name evidence="3" type="ORF">N7548_07435</name>
</gene>
<dbReference type="PROSITE" id="PS51257">
    <property type="entry name" value="PROKAR_LIPOPROTEIN"/>
    <property type="match status" value="1"/>
</dbReference>
<keyword evidence="1" id="KW-1133">Transmembrane helix</keyword>
<feature type="chain" id="PRO_5045092274" description="Lipoprotein" evidence="2">
    <location>
        <begin position="20"/>
        <end position="208"/>
    </location>
</feature>
<proteinExistence type="predicted"/>
<keyword evidence="2" id="KW-0732">Signal</keyword>